<dbReference type="Proteomes" id="UP000887580">
    <property type="component" value="Unplaced"/>
</dbReference>
<reference evidence="2" key="1">
    <citation type="submission" date="2022-11" db="UniProtKB">
        <authorList>
            <consortium name="WormBaseParasite"/>
        </authorList>
    </citation>
    <scope>IDENTIFICATION</scope>
</reference>
<name>A0AC35FZ45_9BILA</name>
<evidence type="ECO:0000313" key="2">
    <source>
        <dbReference type="WBParaSite" id="PS1159_v2.g22142.t1"/>
    </source>
</evidence>
<sequence length="94" mass="10254">MSNININYITNDTDFINVTSADNVSISLHGNLIAILVIFIVGVCGLIANIFSLNIIYKVPALHNCFGYLCFIHALGEAGILAIFVFWSTSLSFL</sequence>
<proteinExistence type="predicted"/>
<protein>
    <submittedName>
        <fullName evidence="2">7TM GPCR serpentine receptor class x (Srx) domain-containing protein</fullName>
    </submittedName>
</protein>
<accession>A0AC35FZ45</accession>
<evidence type="ECO:0000313" key="1">
    <source>
        <dbReference type="Proteomes" id="UP000887580"/>
    </source>
</evidence>
<dbReference type="WBParaSite" id="PS1159_v2.g22142.t1">
    <property type="protein sequence ID" value="PS1159_v2.g22142.t1"/>
    <property type="gene ID" value="PS1159_v2.g22142"/>
</dbReference>
<organism evidence="1 2">
    <name type="scientific">Panagrolaimus sp. PS1159</name>
    <dbReference type="NCBI Taxonomy" id="55785"/>
    <lineage>
        <taxon>Eukaryota</taxon>
        <taxon>Metazoa</taxon>
        <taxon>Ecdysozoa</taxon>
        <taxon>Nematoda</taxon>
        <taxon>Chromadorea</taxon>
        <taxon>Rhabditida</taxon>
        <taxon>Tylenchina</taxon>
        <taxon>Panagrolaimomorpha</taxon>
        <taxon>Panagrolaimoidea</taxon>
        <taxon>Panagrolaimidae</taxon>
        <taxon>Panagrolaimus</taxon>
    </lineage>
</organism>